<protein>
    <recommendedName>
        <fullName evidence="4">Band 7 domain-containing protein</fullName>
    </recommendedName>
</protein>
<evidence type="ECO:0008006" key="4">
    <source>
        <dbReference type="Google" id="ProtNLM"/>
    </source>
</evidence>
<dbReference type="EMBL" id="JAZGQL010000001">
    <property type="protein sequence ID" value="MEE6305663.1"/>
    <property type="molecule type" value="Genomic_DNA"/>
</dbReference>
<accession>A0ABU7S6T6</accession>
<organism evidence="2 3">
    <name type="scientific">Plantactinospora veratri</name>
    <dbReference type="NCBI Taxonomy" id="1436122"/>
    <lineage>
        <taxon>Bacteria</taxon>
        <taxon>Bacillati</taxon>
        <taxon>Actinomycetota</taxon>
        <taxon>Actinomycetes</taxon>
        <taxon>Micromonosporales</taxon>
        <taxon>Micromonosporaceae</taxon>
        <taxon>Plantactinospora</taxon>
    </lineage>
</organism>
<gene>
    <name evidence="2" type="ORF">V1634_02285</name>
</gene>
<feature type="compositionally biased region" description="Low complexity" evidence="1">
    <location>
        <begin position="307"/>
        <end position="319"/>
    </location>
</feature>
<dbReference type="RefSeq" id="WP_331206025.1">
    <property type="nucleotide sequence ID" value="NZ_JAZGQL010000001.1"/>
</dbReference>
<dbReference type="Proteomes" id="UP001339911">
    <property type="component" value="Unassembled WGS sequence"/>
</dbReference>
<name>A0ABU7S6T6_9ACTN</name>
<proteinExistence type="predicted"/>
<evidence type="ECO:0000313" key="3">
    <source>
        <dbReference type="Proteomes" id="UP001339911"/>
    </source>
</evidence>
<comment type="caution">
    <text evidence="2">The sequence shown here is derived from an EMBL/GenBank/DDBJ whole genome shotgun (WGS) entry which is preliminary data.</text>
</comment>
<evidence type="ECO:0000313" key="2">
    <source>
        <dbReference type="EMBL" id="MEE6305663.1"/>
    </source>
</evidence>
<evidence type="ECO:0000256" key="1">
    <source>
        <dbReference type="SAM" id="MobiDB-lite"/>
    </source>
</evidence>
<keyword evidence="3" id="KW-1185">Reference proteome</keyword>
<reference evidence="2 3" key="1">
    <citation type="submission" date="2024-01" db="EMBL/GenBank/DDBJ databases">
        <title>Genome insights into Plantactinospora veratri sp. nov.</title>
        <authorList>
            <person name="Wang L."/>
        </authorList>
    </citation>
    <scope>NUCLEOTIDE SEQUENCE [LARGE SCALE GENOMIC DNA]</scope>
    <source>
        <strain evidence="2 3">NEAU-FHS4</strain>
    </source>
</reference>
<sequence length="326" mass="35498">MIRGPVLERKELRRLPFQRRPIAEPGTRLVFQMSSGQLVAPTHPYTTGDVWWRGPRAVYVVYTSPQPAYFACTLPCAGDTLFFDAAVRFSFAAADPVSVVREQVSDPIADCRRYLMEPLRAVTRRFTAMQPEAAERAIRSTLADAPTDLANGLRISDLRCELTINAEQGQLAKDLEIQTLRQQLAIRTEADRIALDKLNQDADLARHQERAAFHERLLSGGGAALAGSIVAQDPTKATEAANFMISLYDQDQKLAVEALKVIMEGDQIRLGEMDGAVQAVVERFKGMITQGGGRLMPNRTVGELSSAPAPDGGAAAPPGGETGEQP</sequence>
<feature type="region of interest" description="Disordered" evidence="1">
    <location>
        <begin position="296"/>
        <end position="326"/>
    </location>
</feature>